<evidence type="ECO:0000313" key="1">
    <source>
        <dbReference type="EMBL" id="KAH7092100.1"/>
    </source>
</evidence>
<comment type="caution">
    <text evidence="1">The sequence shown here is derived from an EMBL/GenBank/DDBJ whole genome shotgun (WGS) entry which is preliminary data.</text>
</comment>
<dbReference type="Proteomes" id="UP000813461">
    <property type="component" value="Unassembled WGS sequence"/>
</dbReference>
<keyword evidence="2" id="KW-1185">Reference proteome</keyword>
<dbReference type="OrthoDB" id="1744869at2759"/>
<reference evidence="1" key="1">
    <citation type="journal article" date="2021" name="Nat. Commun.">
        <title>Genetic determinants of endophytism in the Arabidopsis root mycobiome.</title>
        <authorList>
            <person name="Mesny F."/>
            <person name="Miyauchi S."/>
            <person name="Thiergart T."/>
            <person name="Pickel B."/>
            <person name="Atanasova L."/>
            <person name="Karlsson M."/>
            <person name="Huettel B."/>
            <person name="Barry K.W."/>
            <person name="Haridas S."/>
            <person name="Chen C."/>
            <person name="Bauer D."/>
            <person name="Andreopoulos W."/>
            <person name="Pangilinan J."/>
            <person name="LaButti K."/>
            <person name="Riley R."/>
            <person name="Lipzen A."/>
            <person name="Clum A."/>
            <person name="Drula E."/>
            <person name="Henrissat B."/>
            <person name="Kohler A."/>
            <person name="Grigoriev I.V."/>
            <person name="Martin F.M."/>
            <person name="Hacquard S."/>
        </authorList>
    </citation>
    <scope>NUCLEOTIDE SEQUENCE</scope>
    <source>
        <strain evidence="1">MPI-SDFR-AT-0120</strain>
    </source>
</reference>
<dbReference type="AlphaFoldDB" id="A0A8K0RD63"/>
<sequence>MPRLVARQCGILRGAQAAIGTPWPSQRPAALSVVARPRSYETRRRTVDHAPTRKHKKIRPLNSAIIIPSSVAHTQPADIINHITPVSHENVHRDTFCVFLVTPSFASWLVEDDTFVARAIQRAYSNSATTPSERISVHALCAVVDSLPAGRSIRIGQKLDDVVLQRCVEPPVGETGFEGVAYATLPANSSIPSTSPRSSEKGAIDFVFAGHTREMHVYRDTWRLPLATTVFQTGSPTTMLLSKWDLESGRGEPTLESKTDISHHAISATPTFDSSESTLSALGIPLLPLTLPRKVDGCMGNIIRRVTGENNESVSASSELEKVVPEFYQARQQPAQPTTAWALVIPRSMIKDTRAKTLALLAKKLARSEKGGEITREQLWERLWQGDPPAFNRLVANALAEGARLHRVLSGGGGWGKKAGLLSLDPVPVSEEVPIRMEDATSAADGPGAFEDALTPVVQDGDAIQFFISPTSHSAGEANGYDELAKLKALPKERTWGWELGTIPSTMDSLPGGSWQHTEAKSEDPAVFKHSFGALSEKGMTVTRHVRVGLNDTDTLATTTVDVPYTRLWYVELEDEHHSPEDVGEPVAA</sequence>
<gene>
    <name evidence="1" type="ORF">FB567DRAFT_230477</name>
</gene>
<name>A0A8K0RD63_9PLEO</name>
<proteinExistence type="predicted"/>
<organism evidence="1 2">
    <name type="scientific">Paraphoma chrysanthemicola</name>
    <dbReference type="NCBI Taxonomy" id="798071"/>
    <lineage>
        <taxon>Eukaryota</taxon>
        <taxon>Fungi</taxon>
        <taxon>Dikarya</taxon>
        <taxon>Ascomycota</taxon>
        <taxon>Pezizomycotina</taxon>
        <taxon>Dothideomycetes</taxon>
        <taxon>Pleosporomycetidae</taxon>
        <taxon>Pleosporales</taxon>
        <taxon>Pleosporineae</taxon>
        <taxon>Phaeosphaeriaceae</taxon>
        <taxon>Paraphoma</taxon>
    </lineage>
</organism>
<dbReference type="EMBL" id="JAGMVJ010000003">
    <property type="protein sequence ID" value="KAH7092100.1"/>
    <property type="molecule type" value="Genomic_DNA"/>
</dbReference>
<protein>
    <submittedName>
        <fullName evidence="1">Uncharacterized protein</fullName>
    </submittedName>
</protein>
<accession>A0A8K0RD63</accession>
<evidence type="ECO:0000313" key="2">
    <source>
        <dbReference type="Proteomes" id="UP000813461"/>
    </source>
</evidence>